<evidence type="ECO:0000313" key="2">
    <source>
        <dbReference type="Proteomes" id="UP001180020"/>
    </source>
</evidence>
<dbReference type="AlphaFoldDB" id="A0AAV9E8V9"/>
<evidence type="ECO:0000313" key="1">
    <source>
        <dbReference type="EMBL" id="KAK1309767.1"/>
    </source>
</evidence>
<dbReference type="PANTHER" id="PTHR46293">
    <property type="entry name" value="E3 UBIQUITIN PROTEIN LIGASE DRIP1"/>
    <property type="match status" value="1"/>
</dbReference>
<comment type="caution">
    <text evidence="1">The sequence shown here is derived from an EMBL/GenBank/DDBJ whole genome shotgun (WGS) entry which is preliminary data.</text>
</comment>
<accession>A0AAV9E8V9</accession>
<dbReference type="InterPro" id="IPR013083">
    <property type="entry name" value="Znf_RING/FYVE/PHD"/>
</dbReference>
<dbReference type="PANTHER" id="PTHR46293:SF1">
    <property type="entry name" value="OS03G0632800 PROTEIN"/>
    <property type="match status" value="1"/>
</dbReference>
<reference evidence="1" key="1">
    <citation type="journal article" date="2023" name="Nat. Commun.">
        <title>Diploid and tetraploid genomes of Acorus and the evolution of monocots.</title>
        <authorList>
            <person name="Ma L."/>
            <person name="Liu K.W."/>
            <person name="Li Z."/>
            <person name="Hsiao Y.Y."/>
            <person name="Qi Y."/>
            <person name="Fu T."/>
            <person name="Tang G.D."/>
            <person name="Zhang D."/>
            <person name="Sun W.H."/>
            <person name="Liu D.K."/>
            <person name="Li Y."/>
            <person name="Chen G.Z."/>
            <person name="Liu X.D."/>
            <person name="Liao X.Y."/>
            <person name="Jiang Y.T."/>
            <person name="Yu X."/>
            <person name="Hao Y."/>
            <person name="Huang J."/>
            <person name="Zhao X.W."/>
            <person name="Ke S."/>
            <person name="Chen Y.Y."/>
            <person name="Wu W.L."/>
            <person name="Hsu J.L."/>
            <person name="Lin Y.F."/>
            <person name="Huang M.D."/>
            <person name="Li C.Y."/>
            <person name="Huang L."/>
            <person name="Wang Z.W."/>
            <person name="Zhao X."/>
            <person name="Zhong W.Y."/>
            <person name="Peng D.H."/>
            <person name="Ahmad S."/>
            <person name="Lan S."/>
            <person name="Zhang J.S."/>
            <person name="Tsai W.C."/>
            <person name="Van de Peer Y."/>
            <person name="Liu Z.J."/>
        </authorList>
    </citation>
    <scope>NUCLEOTIDE SEQUENCE</scope>
    <source>
        <strain evidence="1">CP</strain>
    </source>
</reference>
<dbReference type="Proteomes" id="UP001180020">
    <property type="component" value="Unassembled WGS sequence"/>
</dbReference>
<dbReference type="InterPro" id="IPR044807">
    <property type="entry name" value="DRIP1-like"/>
</dbReference>
<dbReference type="GO" id="GO:0004842">
    <property type="term" value="F:ubiquitin-protein transferase activity"/>
    <property type="evidence" value="ECO:0007669"/>
    <property type="project" value="InterPro"/>
</dbReference>
<keyword evidence="2" id="KW-1185">Reference proteome</keyword>
<protein>
    <submittedName>
        <fullName evidence="1">E3 ubiquitin protein ligase DRIP2</fullName>
    </submittedName>
</protein>
<gene>
    <name evidence="1" type="primary">DRIP2</name>
    <name evidence="1" type="ORF">QJS10_CPA08g00210</name>
</gene>
<sequence length="71" mass="7382">MAAAAAALVGIGEASTSSAEVVEAVAAEGVVRVRRDALSACMTCPLCEKLLREATTISECLHTCQIIVYKK</sequence>
<proteinExistence type="predicted"/>
<organism evidence="1 2">
    <name type="scientific">Acorus calamus</name>
    <name type="common">Sweet flag</name>
    <dbReference type="NCBI Taxonomy" id="4465"/>
    <lineage>
        <taxon>Eukaryota</taxon>
        <taxon>Viridiplantae</taxon>
        <taxon>Streptophyta</taxon>
        <taxon>Embryophyta</taxon>
        <taxon>Tracheophyta</taxon>
        <taxon>Spermatophyta</taxon>
        <taxon>Magnoliopsida</taxon>
        <taxon>Liliopsida</taxon>
        <taxon>Acoraceae</taxon>
        <taxon>Acorus</taxon>
    </lineage>
</organism>
<name>A0AAV9E8V9_ACOCL</name>
<dbReference type="EMBL" id="JAUJYO010000008">
    <property type="protein sequence ID" value="KAK1309767.1"/>
    <property type="molecule type" value="Genomic_DNA"/>
</dbReference>
<reference evidence="1" key="2">
    <citation type="submission" date="2023-06" db="EMBL/GenBank/DDBJ databases">
        <authorList>
            <person name="Ma L."/>
            <person name="Liu K.-W."/>
            <person name="Li Z."/>
            <person name="Hsiao Y.-Y."/>
            <person name="Qi Y."/>
            <person name="Fu T."/>
            <person name="Tang G."/>
            <person name="Zhang D."/>
            <person name="Sun W.-H."/>
            <person name="Liu D.-K."/>
            <person name="Li Y."/>
            <person name="Chen G.-Z."/>
            <person name="Liu X.-D."/>
            <person name="Liao X.-Y."/>
            <person name="Jiang Y.-T."/>
            <person name="Yu X."/>
            <person name="Hao Y."/>
            <person name="Huang J."/>
            <person name="Zhao X.-W."/>
            <person name="Ke S."/>
            <person name="Chen Y.-Y."/>
            <person name="Wu W.-L."/>
            <person name="Hsu J.-L."/>
            <person name="Lin Y.-F."/>
            <person name="Huang M.-D."/>
            <person name="Li C.-Y."/>
            <person name="Huang L."/>
            <person name="Wang Z.-W."/>
            <person name="Zhao X."/>
            <person name="Zhong W.-Y."/>
            <person name="Peng D.-H."/>
            <person name="Ahmad S."/>
            <person name="Lan S."/>
            <person name="Zhang J.-S."/>
            <person name="Tsai W.-C."/>
            <person name="Van De Peer Y."/>
            <person name="Liu Z.-J."/>
        </authorList>
    </citation>
    <scope>NUCLEOTIDE SEQUENCE</scope>
    <source>
        <strain evidence="1">CP</strain>
        <tissue evidence="1">Leaves</tissue>
    </source>
</reference>
<dbReference type="Gene3D" id="3.30.40.10">
    <property type="entry name" value="Zinc/RING finger domain, C3HC4 (zinc finger)"/>
    <property type="match status" value="1"/>
</dbReference>